<dbReference type="Pfam" id="PF03886">
    <property type="entry name" value="ABC_trans_aux"/>
    <property type="match status" value="1"/>
</dbReference>
<dbReference type="Proteomes" id="UP000196878">
    <property type="component" value="Unassembled WGS sequence"/>
</dbReference>
<name>A0A212ADA3_9RHOB</name>
<comment type="caution">
    <text evidence="2">The sequence shown here is derived from an EMBL/GenBank/DDBJ whole genome shotgun (WGS) entry which is preliminary data.</text>
</comment>
<feature type="domain" description="ABC-type transport auxiliary lipoprotein component" evidence="1">
    <location>
        <begin position="26"/>
        <end position="183"/>
    </location>
</feature>
<gene>
    <name evidence="2" type="ORF">CDV49_07790</name>
</gene>
<dbReference type="OrthoDB" id="7858211at2"/>
<dbReference type="InterPro" id="IPR005586">
    <property type="entry name" value="ABC_trans_aux"/>
</dbReference>
<dbReference type="EMBL" id="NIPW01000010">
    <property type="protein sequence ID" value="OWJ78980.1"/>
    <property type="molecule type" value="Genomic_DNA"/>
</dbReference>
<keyword evidence="3" id="KW-1185">Reference proteome</keyword>
<dbReference type="Gene3D" id="3.40.50.10610">
    <property type="entry name" value="ABC-type transport auxiliary lipoprotein component"/>
    <property type="match status" value="1"/>
</dbReference>
<accession>A0A212ADA3</accession>
<evidence type="ECO:0000259" key="1">
    <source>
        <dbReference type="Pfam" id="PF03886"/>
    </source>
</evidence>
<organism evidence="2 3">
    <name type="scientific">Haematobacter genomosp. 1</name>
    <dbReference type="NCBI Taxonomy" id="366618"/>
    <lineage>
        <taxon>Bacteria</taxon>
        <taxon>Pseudomonadati</taxon>
        <taxon>Pseudomonadota</taxon>
        <taxon>Alphaproteobacteria</taxon>
        <taxon>Rhodobacterales</taxon>
        <taxon>Paracoccaceae</taxon>
        <taxon>Haematobacter</taxon>
    </lineage>
</organism>
<dbReference type="RefSeq" id="WP_088214964.1">
    <property type="nucleotide sequence ID" value="NZ_NIPW01000010.1"/>
</dbReference>
<protein>
    <recommendedName>
        <fullName evidence="1">ABC-type transport auxiliary lipoprotein component domain-containing protein</fullName>
    </recommendedName>
</protein>
<evidence type="ECO:0000313" key="3">
    <source>
        <dbReference type="Proteomes" id="UP000196878"/>
    </source>
</evidence>
<dbReference type="SUPFAM" id="SSF159594">
    <property type="entry name" value="XCC0632-like"/>
    <property type="match status" value="1"/>
</dbReference>
<sequence length="186" mass="19816">MRLKPVLLVGLAALAACSKPEDTARFTLEPPPMTATVPNRIGRVEVRDVQLPDYASGQEIGWQTADGAVRSNPQNIWADTPQRAVTRTLARQIEAASGATAIAEPWPFAEPPARRLEVRVSRMLAGADGLFRLSGQYFVSPAGFSGSDQQRSFDITVPLAGEGPAAIAAAQARAIQILATRIAQLS</sequence>
<evidence type="ECO:0000313" key="2">
    <source>
        <dbReference type="EMBL" id="OWJ78980.1"/>
    </source>
</evidence>
<dbReference type="AlphaFoldDB" id="A0A212ADA3"/>
<dbReference type="PROSITE" id="PS51257">
    <property type="entry name" value="PROKAR_LIPOPROTEIN"/>
    <property type="match status" value="1"/>
</dbReference>
<proteinExistence type="predicted"/>
<reference evidence="2 3" key="1">
    <citation type="submission" date="2016-12" db="EMBL/GenBank/DDBJ databases">
        <title>Comparison of Traditional DNA-DNA Hybridization with In Silico Genomic Analysis.</title>
        <authorList>
            <person name="Nicholson A.C."/>
            <person name="Humrighouse B.W."/>
            <person name="Graziano J."/>
            <person name="Lasker B."/>
            <person name="Whitney A.M."/>
            <person name="Mcquiston J.R."/>
        </authorList>
    </citation>
    <scope>NUCLEOTIDE SEQUENCE [LARGE SCALE GENOMIC DNA]</scope>
    <source>
        <strain evidence="2 3">H2240</strain>
    </source>
</reference>